<dbReference type="Pfam" id="PF04241">
    <property type="entry name" value="DUF423"/>
    <property type="match status" value="1"/>
</dbReference>
<gene>
    <name evidence="7" type="ORF">AY555_09180</name>
</gene>
<evidence type="ECO:0000256" key="4">
    <source>
        <dbReference type="ARBA" id="ARBA00022989"/>
    </source>
</evidence>
<reference evidence="7 8" key="1">
    <citation type="submission" date="2016-02" db="EMBL/GenBank/DDBJ databases">
        <title>Complete Genome of H5569, the type strain of the newly described species Haematospirillium jordaniae.</title>
        <authorList>
            <person name="Nicholson A.C."/>
            <person name="Humrighouse B.W."/>
            <person name="Loparov V."/>
            <person name="McQuiston J.R."/>
        </authorList>
    </citation>
    <scope>NUCLEOTIDE SEQUENCE [LARGE SCALE GENOMIC DNA]</scope>
    <source>
        <strain evidence="7 8">H5569</strain>
    </source>
</reference>
<dbReference type="PANTHER" id="PTHR43461">
    <property type="entry name" value="TRANSMEMBRANE PROTEIN 256"/>
    <property type="match status" value="1"/>
</dbReference>
<evidence type="ECO:0000256" key="5">
    <source>
        <dbReference type="ARBA" id="ARBA00023136"/>
    </source>
</evidence>
<dbReference type="Proteomes" id="UP000076066">
    <property type="component" value="Chromosome"/>
</dbReference>
<keyword evidence="3 6" id="KW-0812">Transmembrane</keyword>
<dbReference type="OrthoDB" id="9802121at2"/>
<dbReference type="GO" id="GO:0005886">
    <property type="term" value="C:plasma membrane"/>
    <property type="evidence" value="ECO:0007669"/>
    <property type="project" value="TreeGrafter"/>
</dbReference>
<accession>A0A143DGQ0</accession>
<protein>
    <recommendedName>
        <fullName evidence="9">DUF423 domain-containing protein</fullName>
    </recommendedName>
</protein>
<feature type="transmembrane region" description="Helical" evidence="6">
    <location>
        <begin position="94"/>
        <end position="115"/>
    </location>
</feature>
<evidence type="ECO:0000256" key="6">
    <source>
        <dbReference type="SAM" id="Phobius"/>
    </source>
</evidence>
<proteinExistence type="inferred from homology"/>
<comment type="subcellular location">
    <subcellularLocation>
        <location evidence="1">Membrane</location>
        <topology evidence="1">Multi-pass membrane protein</topology>
    </subcellularLocation>
</comment>
<dbReference type="AlphaFoldDB" id="A0A143DGQ0"/>
<comment type="similarity">
    <text evidence="2">Belongs to the UPF0382 family.</text>
</comment>
<dbReference type="EMBL" id="CP014525">
    <property type="protein sequence ID" value="AMW35318.1"/>
    <property type="molecule type" value="Genomic_DNA"/>
</dbReference>
<keyword evidence="5 6" id="KW-0472">Membrane</keyword>
<evidence type="ECO:0000313" key="8">
    <source>
        <dbReference type="Proteomes" id="UP000076066"/>
    </source>
</evidence>
<keyword evidence="4 6" id="KW-1133">Transmembrane helix</keyword>
<feature type="transmembrane region" description="Helical" evidence="6">
    <location>
        <begin position="66"/>
        <end position="88"/>
    </location>
</feature>
<evidence type="ECO:0008006" key="9">
    <source>
        <dbReference type="Google" id="ProtNLM"/>
    </source>
</evidence>
<organism evidence="7 8">
    <name type="scientific">Haematospirillum jordaniae</name>
    <dbReference type="NCBI Taxonomy" id="1549855"/>
    <lineage>
        <taxon>Bacteria</taxon>
        <taxon>Pseudomonadati</taxon>
        <taxon>Pseudomonadota</taxon>
        <taxon>Alphaproteobacteria</taxon>
        <taxon>Rhodospirillales</taxon>
        <taxon>Novispirillaceae</taxon>
        <taxon>Haematospirillum</taxon>
    </lineage>
</organism>
<evidence type="ECO:0000256" key="1">
    <source>
        <dbReference type="ARBA" id="ARBA00004141"/>
    </source>
</evidence>
<evidence type="ECO:0000313" key="7">
    <source>
        <dbReference type="EMBL" id="AMW35318.1"/>
    </source>
</evidence>
<sequence length="142" mass="15078">MPLMMVWASVNGFVAIVLAAWASHGAVIEGSYQSSLIMKASYYQLVHSAVIMWVAVLAERSILFRIAGLLFGSGQILFCGSLYLIAFLDLSAGYGAPLGGISFMAGWVMCAVASAKRGAQGGKMVEKVGEGAYRNAQADFDR</sequence>
<dbReference type="InterPro" id="IPR006696">
    <property type="entry name" value="DUF423"/>
</dbReference>
<name>A0A143DGQ0_9PROT</name>
<keyword evidence="8" id="KW-1185">Reference proteome</keyword>
<evidence type="ECO:0000256" key="2">
    <source>
        <dbReference type="ARBA" id="ARBA00009694"/>
    </source>
</evidence>
<feature type="transmembrane region" description="Helical" evidence="6">
    <location>
        <begin position="41"/>
        <end position="59"/>
    </location>
</feature>
<dbReference type="KEGG" id="hjo:AY555_09180"/>
<dbReference type="PANTHER" id="PTHR43461:SF1">
    <property type="entry name" value="TRANSMEMBRANE PROTEIN 256"/>
    <property type="match status" value="1"/>
</dbReference>
<evidence type="ECO:0000256" key="3">
    <source>
        <dbReference type="ARBA" id="ARBA00022692"/>
    </source>
</evidence>